<dbReference type="Pfam" id="PF02934">
    <property type="entry name" value="GatB_N"/>
    <property type="match status" value="1"/>
</dbReference>
<reference evidence="13 14" key="1">
    <citation type="submission" date="2018-03" db="EMBL/GenBank/DDBJ databases">
        <title>Genomic Encyclopedia of Archaeal and Bacterial Type Strains, Phase II (KMG-II): from individual species to whole genera.</title>
        <authorList>
            <person name="Goeker M."/>
        </authorList>
    </citation>
    <scope>NUCLEOTIDE SEQUENCE [LARGE SCALE GENOMIC DNA]</scope>
    <source>
        <strain evidence="13 14">DSM 100346</strain>
    </source>
</reference>
<dbReference type="InterPro" id="IPR014746">
    <property type="entry name" value="Gln_synth/guanido_kin_cat_dom"/>
</dbReference>
<accession>A0A316AI90</accession>
<comment type="catalytic activity">
    <reaction evidence="10 11">
        <text>L-glutamyl-tRNA(Gln) + L-glutamine + ATP + H2O = L-glutaminyl-tRNA(Gln) + L-glutamate + ADP + phosphate + H(+)</text>
        <dbReference type="Rhea" id="RHEA:17521"/>
        <dbReference type="Rhea" id="RHEA-COMP:9681"/>
        <dbReference type="Rhea" id="RHEA-COMP:9684"/>
        <dbReference type="ChEBI" id="CHEBI:15377"/>
        <dbReference type="ChEBI" id="CHEBI:15378"/>
        <dbReference type="ChEBI" id="CHEBI:29985"/>
        <dbReference type="ChEBI" id="CHEBI:30616"/>
        <dbReference type="ChEBI" id="CHEBI:43474"/>
        <dbReference type="ChEBI" id="CHEBI:58359"/>
        <dbReference type="ChEBI" id="CHEBI:78520"/>
        <dbReference type="ChEBI" id="CHEBI:78521"/>
        <dbReference type="ChEBI" id="CHEBI:456216"/>
    </reaction>
</comment>
<keyword evidence="7 11" id="KW-0648">Protein biosynthesis</keyword>
<evidence type="ECO:0000256" key="1">
    <source>
        <dbReference type="ARBA" id="ARBA00005306"/>
    </source>
</evidence>
<keyword evidence="6 11" id="KW-0067">ATP-binding</keyword>
<dbReference type="GO" id="GO:0070681">
    <property type="term" value="P:glutaminyl-tRNAGln biosynthesis via transamidation"/>
    <property type="evidence" value="ECO:0007669"/>
    <property type="project" value="TreeGrafter"/>
</dbReference>
<evidence type="ECO:0000256" key="2">
    <source>
        <dbReference type="ARBA" id="ARBA00011123"/>
    </source>
</evidence>
<evidence type="ECO:0000256" key="5">
    <source>
        <dbReference type="ARBA" id="ARBA00022741"/>
    </source>
</evidence>
<dbReference type="NCBIfam" id="NF004014">
    <property type="entry name" value="PRK05477.1-4"/>
    <property type="match status" value="1"/>
</dbReference>
<organism evidence="13 14">
    <name type="scientific">Dyadobacter jejuensis</name>
    <dbReference type="NCBI Taxonomy" id="1082580"/>
    <lineage>
        <taxon>Bacteria</taxon>
        <taxon>Pseudomonadati</taxon>
        <taxon>Bacteroidota</taxon>
        <taxon>Cytophagia</taxon>
        <taxon>Cytophagales</taxon>
        <taxon>Spirosomataceae</taxon>
        <taxon>Dyadobacter</taxon>
    </lineage>
</organism>
<dbReference type="HAMAP" id="MF_00121">
    <property type="entry name" value="GatB"/>
    <property type="match status" value="1"/>
</dbReference>
<dbReference type="Pfam" id="PF02637">
    <property type="entry name" value="GatB_Yqey"/>
    <property type="match status" value="1"/>
</dbReference>
<evidence type="ECO:0000256" key="8">
    <source>
        <dbReference type="ARBA" id="ARBA00024799"/>
    </source>
</evidence>
<dbReference type="InterPro" id="IPR017958">
    <property type="entry name" value="Gln-tRNA_amidoTrfase_suB_CS"/>
</dbReference>
<dbReference type="GO" id="GO:0016740">
    <property type="term" value="F:transferase activity"/>
    <property type="evidence" value="ECO:0007669"/>
    <property type="project" value="UniProtKB-KW"/>
</dbReference>
<evidence type="ECO:0000256" key="6">
    <source>
        <dbReference type="ARBA" id="ARBA00022840"/>
    </source>
</evidence>
<keyword evidence="5 11" id="KW-0547">Nucleotide-binding</keyword>
<dbReference type="FunFam" id="1.10.150.380:FF:000001">
    <property type="entry name" value="Aspartyl/glutamyl-tRNA(Asn/Gln) amidotransferase subunit B"/>
    <property type="match status" value="1"/>
</dbReference>
<dbReference type="NCBIfam" id="TIGR00133">
    <property type="entry name" value="gatB"/>
    <property type="match status" value="1"/>
</dbReference>
<comment type="function">
    <text evidence="8 11">Allows the formation of correctly charged Asn-tRNA(Asn) or Gln-tRNA(Gln) through the transamidation of misacylated Asp-tRNA(Asn) or Glu-tRNA(Gln) in organisms which lack either or both of asparaginyl-tRNA or glutaminyl-tRNA synthetases. The reaction takes place in the presence of glutamine and ATP through an activated phospho-Asp-tRNA(Asn) or phospho-Glu-tRNA(Gln).</text>
</comment>
<dbReference type="GO" id="GO:0050567">
    <property type="term" value="F:glutaminyl-tRNA synthase (glutamine-hydrolyzing) activity"/>
    <property type="evidence" value="ECO:0007669"/>
    <property type="project" value="UniProtKB-UniRule"/>
</dbReference>
<dbReference type="InterPro" id="IPR006075">
    <property type="entry name" value="Asn/Gln-tRNA_Trfase_suB/E_cat"/>
</dbReference>
<comment type="catalytic activity">
    <reaction evidence="9 11">
        <text>L-aspartyl-tRNA(Asn) + L-glutamine + ATP + H2O = L-asparaginyl-tRNA(Asn) + L-glutamate + ADP + phosphate + 2 H(+)</text>
        <dbReference type="Rhea" id="RHEA:14513"/>
        <dbReference type="Rhea" id="RHEA-COMP:9674"/>
        <dbReference type="Rhea" id="RHEA-COMP:9677"/>
        <dbReference type="ChEBI" id="CHEBI:15377"/>
        <dbReference type="ChEBI" id="CHEBI:15378"/>
        <dbReference type="ChEBI" id="CHEBI:29985"/>
        <dbReference type="ChEBI" id="CHEBI:30616"/>
        <dbReference type="ChEBI" id="CHEBI:43474"/>
        <dbReference type="ChEBI" id="CHEBI:58359"/>
        <dbReference type="ChEBI" id="CHEBI:78515"/>
        <dbReference type="ChEBI" id="CHEBI:78516"/>
        <dbReference type="ChEBI" id="CHEBI:456216"/>
    </reaction>
</comment>
<dbReference type="InterPro" id="IPR023168">
    <property type="entry name" value="GatB_Yqey_C_2"/>
</dbReference>
<dbReference type="InterPro" id="IPR017959">
    <property type="entry name" value="Asn/Gln-tRNA_amidoTrfase_suB/E"/>
</dbReference>
<feature type="domain" description="Asn/Gln amidotransferase" evidence="12">
    <location>
        <begin position="374"/>
        <end position="523"/>
    </location>
</feature>
<comment type="subunit">
    <text evidence="2 11">Heterotrimer of A, B and C subunits.</text>
</comment>
<keyword evidence="14" id="KW-1185">Reference proteome</keyword>
<evidence type="ECO:0000313" key="14">
    <source>
        <dbReference type="Proteomes" id="UP000245880"/>
    </source>
</evidence>
<dbReference type="NCBIfam" id="NF004012">
    <property type="entry name" value="PRK05477.1-2"/>
    <property type="match status" value="1"/>
</dbReference>
<comment type="similarity">
    <text evidence="1 11">Belongs to the GatB/GatE family. GatB subfamily.</text>
</comment>
<dbReference type="SUPFAM" id="SSF55931">
    <property type="entry name" value="Glutamine synthetase/guanido kinase"/>
    <property type="match status" value="1"/>
</dbReference>
<dbReference type="GO" id="GO:0050566">
    <property type="term" value="F:asparaginyl-tRNA synthase (glutamine-hydrolyzing) activity"/>
    <property type="evidence" value="ECO:0007669"/>
    <property type="project" value="RHEA"/>
</dbReference>
<name>A0A316AI90_9BACT</name>
<evidence type="ECO:0000256" key="9">
    <source>
        <dbReference type="ARBA" id="ARBA00047380"/>
    </source>
</evidence>
<dbReference type="PANTHER" id="PTHR11659:SF0">
    <property type="entry name" value="GLUTAMYL-TRNA(GLN) AMIDOTRANSFERASE SUBUNIT B, MITOCHONDRIAL"/>
    <property type="match status" value="1"/>
</dbReference>
<dbReference type="InterPro" id="IPR018027">
    <property type="entry name" value="Asn/Gln_amidotransferase"/>
</dbReference>
<evidence type="ECO:0000256" key="3">
    <source>
        <dbReference type="ARBA" id="ARBA00016923"/>
    </source>
</evidence>
<sequence length="523" mass="58378">MVERKYGSVILWSTRICIFVFEFVKIMIETERIPAEIASEIVASYEAVIGLEVHCQLQTKSKLFTQDLNQFGTEPNTNVGPITLALPGTLPKVNKKAVEYAIRMGLASGCTINQYSIFDRKNYFYPDLPKGYQISQDKHPICLQGGVPITAKGADGVVGDRFIRFHHIHLEEDAGKSVHEGSDVDTFLDYNRAGTPLIEMVSEPDLRSAEETGAFVTEIRRLVRYLGISDGNMEEGSLRADVNVSIRKKGVQTLGTKVEIKNMNSIRNMMKAILFETQRQIETLESGGTLVQETRMFNVENGETYSMRVKETMNDYRYFPDPDLTPLVVSDEWLAEIKATMPALPHELREKFVNQYGIPAYDAAVLTDSREMAEYFESVCAQTNAYKTVSNWLMGPVKSFLNEQDGDIEKFPLTPEKLAELITLSETGVVSHTTAAQKIFPLLLESPGLSAKELAVSNNWVQNSNTNELESLVKEVLEAMPDKVAAYKKGKKGLMGLFVGQVMQKSNGSADPKMVNQLLAKLL</sequence>
<keyword evidence="4 11" id="KW-0436">Ligase</keyword>
<dbReference type="GO" id="GO:0006412">
    <property type="term" value="P:translation"/>
    <property type="evidence" value="ECO:0007669"/>
    <property type="project" value="UniProtKB-UniRule"/>
</dbReference>
<evidence type="ECO:0000259" key="12">
    <source>
        <dbReference type="SMART" id="SM00845"/>
    </source>
</evidence>
<evidence type="ECO:0000256" key="11">
    <source>
        <dbReference type="HAMAP-Rule" id="MF_00121"/>
    </source>
</evidence>
<dbReference type="AlphaFoldDB" id="A0A316AI90"/>
<dbReference type="EMBL" id="QGDT01000009">
    <property type="protein sequence ID" value="PWJ56959.1"/>
    <property type="molecule type" value="Genomic_DNA"/>
</dbReference>
<comment type="caution">
    <text evidence="13">The sequence shown here is derived from an EMBL/GenBank/DDBJ whole genome shotgun (WGS) entry which is preliminary data.</text>
</comment>
<evidence type="ECO:0000256" key="4">
    <source>
        <dbReference type="ARBA" id="ARBA00022598"/>
    </source>
</evidence>
<evidence type="ECO:0000313" key="13">
    <source>
        <dbReference type="EMBL" id="PWJ56959.1"/>
    </source>
</evidence>
<dbReference type="GO" id="GO:0005524">
    <property type="term" value="F:ATP binding"/>
    <property type="evidence" value="ECO:0007669"/>
    <property type="project" value="UniProtKB-KW"/>
</dbReference>
<gene>
    <name evidence="11" type="primary">gatB</name>
    <name evidence="13" type="ORF">CLV98_10968</name>
</gene>
<dbReference type="InterPro" id="IPR004413">
    <property type="entry name" value="GatB"/>
</dbReference>
<dbReference type="SUPFAM" id="SSF89095">
    <property type="entry name" value="GatB/YqeY motif"/>
    <property type="match status" value="1"/>
</dbReference>
<dbReference type="SMART" id="SM00845">
    <property type="entry name" value="GatB_Yqey"/>
    <property type="match status" value="1"/>
</dbReference>
<dbReference type="EC" id="6.3.5.-" evidence="11"/>
<dbReference type="InterPro" id="IPR003789">
    <property type="entry name" value="Asn/Gln_tRNA_amidoTrase-B-like"/>
</dbReference>
<proteinExistence type="inferred from homology"/>
<protein>
    <recommendedName>
        <fullName evidence="3 11">Aspartyl/glutamyl-tRNA(Asn/Gln) amidotransferase subunit B</fullName>
        <shortName evidence="11">Asp/Glu-ADT subunit B</shortName>
        <ecNumber evidence="11">6.3.5.-</ecNumber>
    </recommendedName>
</protein>
<evidence type="ECO:0000256" key="10">
    <source>
        <dbReference type="ARBA" id="ARBA00047913"/>
    </source>
</evidence>
<dbReference type="Gene3D" id="1.10.150.380">
    <property type="entry name" value="GatB domain, N-terminal subdomain"/>
    <property type="match status" value="1"/>
</dbReference>
<keyword evidence="13" id="KW-0808">Transferase</keyword>
<dbReference type="PROSITE" id="PS01234">
    <property type="entry name" value="GATB"/>
    <property type="match status" value="1"/>
</dbReference>
<dbReference type="InterPro" id="IPR042114">
    <property type="entry name" value="GatB_C_1"/>
</dbReference>
<dbReference type="Proteomes" id="UP000245880">
    <property type="component" value="Unassembled WGS sequence"/>
</dbReference>
<dbReference type="PANTHER" id="PTHR11659">
    <property type="entry name" value="GLUTAMYL-TRNA GLN AMIDOTRANSFERASE SUBUNIT B MITOCHONDRIAL AND PROKARYOTIC PET112-RELATED"/>
    <property type="match status" value="1"/>
</dbReference>
<dbReference type="Gene3D" id="1.10.10.410">
    <property type="match status" value="1"/>
</dbReference>
<evidence type="ECO:0000256" key="7">
    <source>
        <dbReference type="ARBA" id="ARBA00022917"/>
    </source>
</evidence>
<dbReference type="FunFam" id="1.10.10.410:FF:000001">
    <property type="entry name" value="Aspartyl/glutamyl-tRNA(Asn/Gln) amidotransferase subunit B"/>
    <property type="match status" value="1"/>
</dbReference>